<dbReference type="RefSeq" id="XP_019085431.1">
    <property type="nucleotide sequence ID" value="XM_019229886.1"/>
</dbReference>
<evidence type="ECO:0000259" key="1">
    <source>
        <dbReference type="Pfam" id="PF07727"/>
    </source>
</evidence>
<reference evidence="3" key="2">
    <citation type="submission" date="2025-08" db="UniProtKB">
        <authorList>
            <consortium name="RefSeq"/>
        </authorList>
    </citation>
    <scope>IDENTIFICATION</scope>
    <source>
        <tissue evidence="3">Leaf</tissue>
    </source>
</reference>
<accession>A0ABM1QF93</accession>
<keyword evidence="2" id="KW-1185">Reference proteome</keyword>
<organism evidence="2 3">
    <name type="scientific">Camelina sativa</name>
    <name type="common">False flax</name>
    <name type="synonym">Myagrum sativum</name>
    <dbReference type="NCBI Taxonomy" id="90675"/>
    <lineage>
        <taxon>Eukaryota</taxon>
        <taxon>Viridiplantae</taxon>
        <taxon>Streptophyta</taxon>
        <taxon>Embryophyta</taxon>
        <taxon>Tracheophyta</taxon>
        <taxon>Spermatophyta</taxon>
        <taxon>Magnoliopsida</taxon>
        <taxon>eudicotyledons</taxon>
        <taxon>Gunneridae</taxon>
        <taxon>Pentapetalae</taxon>
        <taxon>rosids</taxon>
        <taxon>malvids</taxon>
        <taxon>Brassicales</taxon>
        <taxon>Brassicaceae</taxon>
        <taxon>Camelineae</taxon>
        <taxon>Camelina</taxon>
    </lineage>
</organism>
<dbReference type="Proteomes" id="UP000694864">
    <property type="component" value="Chromosome 9"/>
</dbReference>
<evidence type="ECO:0000313" key="3">
    <source>
        <dbReference type="RefSeq" id="XP_019085431.1"/>
    </source>
</evidence>
<name>A0ABM1QF93_CAMSA</name>
<sequence length="128" mass="14661">MVTRAKDVIHKPNLRYALLTSRYATEEPKDLEAAMAHPGWNLAVMDEVGRINMLHTWDLVEPTEDMNLLHSKWVFKTKLKPDGTVDKLKERLVANGFEQEEGVDYLETYSHVVRTATIRLVLEVATAK</sequence>
<dbReference type="GeneID" id="109126377"/>
<gene>
    <name evidence="3" type="primary">LOC109126377</name>
</gene>
<proteinExistence type="predicted"/>
<dbReference type="Pfam" id="PF07727">
    <property type="entry name" value="RVT_2"/>
    <property type="match status" value="1"/>
</dbReference>
<feature type="domain" description="Reverse transcriptase Ty1/copia-type" evidence="1">
    <location>
        <begin position="55"/>
        <end position="126"/>
    </location>
</feature>
<evidence type="ECO:0000313" key="2">
    <source>
        <dbReference type="Proteomes" id="UP000694864"/>
    </source>
</evidence>
<protein>
    <submittedName>
        <fullName evidence="3">Uncharacterized protein LOC109126377</fullName>
    </submittedName>
</protein>
<dbReference type="InterPro" id="IPR013103">
    <property type="entry name" value="RVT_2"/>
</dbReference>
<reference evidence="2" key="1">
    <citation type="journal article" date="2014" name="Nat. Commun.">
        <title>The emerging biofuel crop Camelina sativa retains a highly undifferentiated hexaploid genome structure.</title>
        <authorList>
            <person name="Kagale S."/>
            <person name="Koh C."/>
            <person name="Nixon J."/>
            <person name="Bollina V."/>
            <person name="Clarke W.E."/>
            <person name="Tuteja R."/>
            <person name="Spillane C."/>
            <person name="Robinson S.J."/>
            <person name="Links M.G."/>
            <person name="Clarke C."/>
            <person name="Higgins E.E."/>
            <person name="Huebert T."/>
            <person name="Sharpe A.G."/>
            <person name="Parkin I.A."/>
        </authorList>
    </citation>
    <scope>NUCLEOTIDE SEQUENCE [LARGE SCALE GENOMIC DNA]</scope>
    <source>
        <strain evidence="2">cv. DH55</strain>
    </source>
</reference>